<keyword evidence="2" id="KW-1185">Reference proteome</keyword>
<dbReference type="EMBL" id="VSZQ01000192">
    <property type="protein sequence ID" value="TYR52795.1"/>
    <property type="molecule type" value="Genomic_DNA"/>
</dbReference>
<gene>
    <name evidence="1" type="ORF">FY004_28265</name>
</gene>
<evidence type="ECO:0000313" key="2">
    <source>
        <dbReference type="Proteomes" id="UP000323242"/>
    </source>
</evidence>
<name>A0A5D4IKV9_9ACTN</name>
<dbReference type="RefSeq" id="WP_109199565.1">
    <property type="nucleotide sequence ID" value="NZ_VSZQ01000192.1"/>
</dbReference>
<protein>
    <submittedName>
        <fullName evidence="1">Uncharacterized protein</fullName>
    </submittedName>
</protein>
<accession>A0A5D4IKV9</accession>
<sequence>MTGDGVGRDAAGEALAEAARERLRSGAAPAAVCGELAARAGSWWDAALAVGRARGISGPELRRRLHADPEKVRREFRTGEEALYGAFLAGLGVFDVPARLDERELMVAEHLRTAIRAMGGVASGRALGLSRGLVTGELAGVFRSLARTGPRAGRGRPGEFWEALVTAGELLDPADGDDRGTVAQALDVCRRRLTDSIGPGEPERA</sequence>
<reference evidence="1 2" key="1">
    <citation type="submission" date="2019-08" db="EMBL/GenBank/DDBJ databases">
        <title>Draft genome for granaticin producer strain Streptomyces parvus C05.</title>
        <authorList>
            <person name="Gonzalez-Pimentel J.L."/>
        </authorList>
    </citation>
    <scope>NUCLEOTIDE SEQUENCE [LARGE SCALE GENOMIC DNA]</scope>
    <source>
        <strain evidence="1 2">C05</strain>
    </source>
</reference>
<dbReference type="Proteomes" id="UP000323242">
    <property type="component" value="Unassembled WGS sequence"/>
</dbReference>
<proteinExistence type="predicted"/>
<organism evidence="1 2">
    <name type="scientific">Streptomyces parvus</name>
    <dbReference type="NCBI Taxonomy" id="66428"/>
    <lineage>
        <taxon>Bacteria</taxon>
        <taxon>Bacillati</taxon>
        <taxon>Actinomycetota</taxon>
        <taxon>Actinomycetes</taxon>
        <taxon>Kitasatosporales</taxon>
        <taxon>Streptomycetaceae</taxon>
        <taxon>Streptomyces</taxon>
    </lineage>
</organism>
<evidence type="ECO:0000313" key="1">
    <source>
        <dbReference type="EMBL" id="TYR52795.1"/>
    </source>
</evidence>
<dbReference type="AlphaFoldDB" id="A0A5D4IKV9"/>
<comment type="caution">
    <text evidence="1">The sequence shown here is derived from an EMBL/GenBank/DDBJ whole genome shotgun (WGS) entry which is preliminary data.</text>
</comment>